<dbReference type="RefSeq" id="WP_382186467.1">
    <property type="nucleotide sequence ID" value="NZ_JBHSZI010000001.1"/>
</dbReference>
<evidence type="ECO:0000256" key="1">
    <source>
        <dbReference type="SAM" id="Phobius"/>
    </source>
</evidence>
<dbReference type="AlphaFoldDB" id="A0ABD5W9V2"/>
<protein>
    <submittedName>
        <fullName evidence="3">Type IV pilin</fullName>
    </submittedName>
</protein>
<dbReference type="InterPro" id="IPR012859">
    <property type="entry name" value="Pilin_N_archaeal"/>
</dbReference>
<evidence type="ECO:0000313" key="4">
    <source>
        <dbReference type="Proteomes" id="UP001596445"/>
    </source>
</evidence>
<keyword evidence="1" id="KW-0472">Membrane</keyword>
<dbReference type="NCBIfam" id="TIGR02537">
    <property type="entry name" value="arch_flag_Nterm"/>
    <property type="match status" value="1"/>
</dbReference>
<feature type="transmembrane region" description="Helical" evidence="1">
    <location>
        <begin position="7"/>
        <end position="32"/>
    </location>
</feature>
<dbReference type="PANTHER" id="PTHR38138">
    <property type="entry name" value="VNG6441H"/>
    <property type="match status" value="1"/>
</dbReference>
<reference evidence="3 4" key="1">
    <citation type="journal article" date="2019" name="Int. J. Syst. Evol. Microbiol.">
        <title>The Global Catalogue of Microorganisms (GCM) 10K type strain sequencing project: providing services to taxonomists for standard genome sequencing and annotation.</title>
        <authorList>
            <consortium name="The Broad Institute Genomics Platform"/>
            <consortium name="The Broad Institute Genome Sequencing Center for Infectious Disease"/>
            <person name="Wu L."/>
            <person name="Ma J."/>
        </authorList>
    </citation>
    <scope>NUCLEOTIDE SEQUENCE [LARGE SCALE GENOMIC DNA]</scope>
    <source>
        <strain evidence="3 4">JCM 30072</strain>
    </source>
</reference>
<dbReference type="Proteomes" id="UP001596445">
    <property type="component" value="Unassembled WGS sequence"/>
</dbReference>
<dbReference type="PANTHER" id="PTHR38138:SF1">
    <property type="entry name" value="ARCHAEAL TYPE IV PILIN N-TERMINAL DOMAIN-CONTAINING PROTEIN"/>
    <property type="match status" value="1"/>
</dbReference>
<dbReference type="InterPro" id="IPR013373">
    <property type="entry name" value="Flagellin/pilin_N_arc"/>
</dbReference>
<dbReference type="EMBL" id="JBHSZI010000001">
    <property type="protein sequence ID" value="MFC7059512.1"/>
    <property type="molecule type" value="Genomic_DNA"/>
</dbReference>
<name>A0ABD5W9V2_9EURY</name>
<keyword evidence="1" id="KW-1133">Transmembrane helix</keyword>
<feature type="domain" description="Archaeal Type IV pilin N-terminal" evidence="2">
    <location>
        <begin position="5"/>
        <end position="79"/>
    </location>
</feature>
<gene>
    <name evidence="3" type="ORF">ACFQQG_16665</name>
</gene>
<proteinExistence type="predicted"/>
<sequence length="150" mass="16267">MRTDRAISPVIGVVLMVAIVVLLAGITATFVFGSTDETDPQPDVVMTVVDTADSTTVALRYESGDTLAGNKTRLVGAIDETAFHGGKLQAGDTVEVTPTEQELKLVWSGENTDYVVQTFEVETNALPYNPEDVDRACDWVEKTSQATNWR</sequence>
<keyword evidence="4" id="KW-1185">Reference proteome</keyword>
<evidence type="ECO:0000313" key="3">
    <source>
        <dbReference type="EMBL" id="MFC7059512.1"/>
    </source>
</evidence>
<keyword evidence="1" id="KW-0812">Transmembrane</keyword>
<evidence type="ECO:0000259" key="2">
    <source>
        <dbReference type="Pfam" id="PF07790"/>
    </source>
</evidence>
<comment type="caution">
    <text evidence="3">The sequence shown here is derived from an EMBL/GenBank/DDBJ whole genome shotgun (WGS) entry which is preliminary data.</text>
</comment>
<dbReference type="Pfam" id="PF07790">
    <property type="entry name" value="Pilin_N"/>
    <property type="match status" value="1"/>
</dbReference>
<organism evidence="3 4">
    <name type="scientific">Halovenus salina</name>
    <dbReference type="NCBI Taxonomy" id="1510225"/>
    <lineage>
        <taxon>Archaea</taxon>
        <taxon>Methanobacteriati</taxon>
        <taxon>Methanobacteriota</taxon>
        <taxon>Stenosarchaea group</taxon>
        <taxon>Halobacteria</taxon>
        <taxon>Halobacteriales</taxon>
        <taxon>Haloarculaceae</taxon>
        <taxon>Halovenus</taxon>
    </lineage>
</organism>
<accession>A0ABD5W9V2</accession>